<feature type="region of interest" description="Disordered" evidence="1">
    <location>
        <begin position="15"/>
        <end position="59"/>
    </location>
</feature>
<organism evidence="2 3">
    <name type="scientific">Linum tenue</name>
    <dbReference type="NCBI Taxonomy" id="586396"/>
    <lineage>
        <taxon>Eukaryota</taxon>
        <taxon>Viridiplantae</taxon>
        <taxon>Streptophyta</taxon>
        <taxon>Embryophyta</taxon>
        <taxon>Tracheophyta</taxon>
        <taxon>Spermatophyta</taxon>
        <taxon>Magnoliopsida</taxon>
        <taxon>eudicotyledons</taxon>
        <taxon>Gunneridae</taxon>
        <taxon>Pentapetalae</taxon>
        <taxon>rosids</taxon>
        <taxon>fabids</taxon>
        <taxon>Malpighiales</taxon>
        <taxon>Linaceae</taxon>
        <taxon>Linum</taxon>
    </lineage>
</organism>
<feature type="compositionally biased region" description="Basic and acidic residues" evidence="1">
    <location>
        <begin position="49"/>
        <end position="58"/>
    </location>
</feature>
<reference evidence="2" key="1">
    <citation type="submission" date="2022-08" db="EMBL/GenBank/DDBJ databases">
        <authorList>
            <person name="Gutierrez-Valencia J."/>
        </authorList>
    </citation>
    <scope>NUCLEOTIDE SEQUENCE</scope>
</reference>
<dbReference type="PANTHER" id="PTHR35750:SF1">
    <property type="entry name" value="PHOSPHOLIPID HYDROPEROXIDE GLUTATHIONE PEROXIDASE"/>
    <property type="match status" value="1"/>
</dbReference>
<dbReference type="AlphaFoldDB" id="A0AAV0PIZ5"/>
<name>A0AAV0PIZ5_9ROSI</name>
<dbReference type="PANTHER" id="PTHR35750">
    <property type="entry name" value="PHOSPHOLIPID HYDROPEROXIDE GLUTATHIONE PEROXIDASE"/>
    <property type="match status" value="1"/>
</dbReference>
<protein>
    <submittedName>
        <fullName evidence="2">Uncharacterized protein</fullName>
    </submittedName>
</protein>
<evidence type="ECO:0000313" key="2">
    <source>
        <dbReference type="EMBL" id="CAI0471044.1"/>
    </source>
</evidence>
<dbReference type="EMBL" id="CAMGYJ010000009">
    <property type="protein sequence ID" value="CAI0471044.1"/>
    <property type="molecule type" value="Genomic_DNA"/>
</dbReference>
<evidence type="ECO:0000313" key="3">
    <source>
        <dbReference type="Proteomes" id="UP001154282"/>
    </source>
</evidence>
<gene>
    <name evidence="2" type="ORF">LITE_LOCUS38787</name>
</gene>
<keyword evidence="3" id="KW-1185">Reference proteome</keyword>
<proteinExistence type="predicted"/>
<dbReference type="Proteomes" id="UP001154282">
    <property type="component" value="Unassembled WGS sequence"/>
</dbReference>
<evidence type="ECO:0000256" key="1">
    <source>
        <dbReference type="SAM" id="MobiDB-lite"/>
    </source>
</evidence>
<sequence>MRFFRRIAGILGFVRDEGGDHGEDQEEGDHEAEQQCVPPPHHHQSRQQHRPDYRETGIPRKGFSVPVKVAVDRQQPGPILIPCKAGDGGVQGLRWYAKSLKIDEDGDVANEFLDETISLLPTPTSFSFGNDPSALPRFEARSNVRHAKVRRQFMSPEGKFLNCIEHQGGFQLV</sequence>
<comment type="caution">
    <text evidence="2">The sequence shown here is derived from an EMBL/GenBank/DDBJ whole genome shotgun (WGS) entry which is preliminary data.</text>
</comment>
<accession>A0AAV0PIZ5</accession>